<protein>
    <submittedName>
        <fullName evidence="1">Uncharacterized protein</fullName>
    </submittedName>
</protein>
<reference evidence="1" key="1">
    <citation type="submission" date="2018-02" db="EMBL/GenBank/DDBJ databases">
        <title>Rhizophora mucronata_Transcriptome.</title>
        <authorList>
            <person name="Meera S.P."/>
            <person name="Sreeshan A."/>
            <person name="Augustine A."/>
        </authorList>
    </citation>
    <scope>NUCLEOTIDE SEQUENCE</scope>
    <source>
        <tissue evidence="1">Leaf</tissue>
    </source>
</reference>
<dbReference type="EMBL" id="GGEC01093421">
    <property type="protein sequence ID" value="MBX73905.1"/>
    <property type="molecule type" value="Transcribed_RNA"/>
</dbReference>
<name>A0A2P2R3W5_RHIMU</name>
<sequence>MVLSSWAQTDCAAL</sequence>
<organism evidence="1">
    <name type="scientific">Rhizophora mucronata</name>
    <name type="common">Asiatic mangrove</name>
    <dbReference type="NCBI Taxonomy" id="61149"/>
    <lineage>
        <taxon>Eukaryota</taxon>
        <taxon>Viridiplantae</taxon>
        <taxon>Streptophyta</taxon>
        <taxon>Embryophyta</taxon>
        <taxon>Tracheophyta</taxon>
        <taxon>Spermatophyta</taxon>
        <taxon>Magnoliopsida</taxon>
        <taxon>eudicotyledons</taxon>
        <taxon>Gunneridae</taxon>
        <taxon>Pentapetalae</taxon>
        <taxon>rosids</taxon>
        <taxon>fabids</taxon>
        <taxon>Malpighiales</taxon>
        <taxon>Rhizophoraceae</taxon>
        <taxon>Rhizophora</taxon>
    </lineage>
</organism>
<evidence type="ECO:0000313" key="1">
    <source>
        <dbReference type="EMBL" id="MBX73905.1"/>
    </source>
</evidence>
<accession>A0A2P2R3W5</accession>
<proteinExistence type="predicted"/>